<proteinExistence type="predicted"/>
<evidence type="ECO:0000256" key="1">
    <source>
        <dbReference type="SAM" id="Phobius"/>
    </source>
</evidence>
<gene>
    <name evidence="2" type="ORF">C2R26_06975</name>
</gene>
<comment type="caution">
    <text evidence="2">The sequence shown here is derived from an EMBL/GenBank/DDBJ whole genome shotgun (WGS) entry which is preliminary data.</text>
</comment>
<keyword evidence="1" id="KW-0812">Transmembrane</keyword>
<name>A0A2P4R625_9LACO</name>
<organism evidence="2">
    <name type="scientific">Companilactobacillus formosensis</name>
    <dbReference type="NCBI Taxonomy" id="1617889"/>
    <lineage>
        <taxon>Bacteria</taxon>
        <taxon>Bacillati</taxon>
        <taxon>Bacillota</taxon>
        <taxon>Bacilli</taxon>
        <taxon>Lactobacillales</taxon>
        <taxon>Lactobacillaceae</taxon>
        <taxon>Companilactobacillus</taxon>
    </lineage>
</organism>
<keyword evidence="1" id="KW-1133">Transmembrane helix</keyword>
<dbReference type="EMBL" id="PPWZ01000047">
    <property type="protein sequence ID" value="POH36708.1"/>
    <property type="molecule type" value="Genomic_DNA"/>
</dbReference>
<feature type="transmembrane region" description="Helical" evidence="1">
    <location>
        <begin position="82"/>
        <end position="110"/>
    </location>
</feature>
<reference evidence="2" key="1">
    <citation type="submission" date="2018-01" db="EMBL/GenBank/DDBJ databases">
        <title>Genome sequnecing of Lactobacillus formosensis KACC 18721.</title>
        <authorList>
            <person name="Kim S.-J."/>
            <person name="Heo J."/>
        </authorList>
    </citation>
    <scope>NUCLEOTIDE SEQUENCE</scope>
    <source>
        <strain evidence="2">KACC 18721</strain>
    </source>
</reference>
<dbReference type="AlphaFoldDB" id="A0A2P4R625"/>
<sequence>MALSHGYYPSLQISGGNCKKVITTEYGEDTISNDFVPYQLKLVVHQADTKQYHSQKIDSIYQSTFKNENSLISLAKNLMRCFAVFGLLLGIGFMFLGFFLTGLMVVVAFFGVNSYTLLLADTHMQQQSQRAN</sequence>
<evidence type="ECO:0000313" key="2">
    <source>
        <dbReference type="EMBL" id="POH36708.1"/>
    </source>
</evidence>
<keyword evidence="1" id="KW-0472">Membrane</keyword>
<protein>
    <submittedName>
        <fullName evidence="2">Uncharacterized protein</fullName>
    </submittedName>
</protein>
<accession>A0A2P4R625</accession>